<feature type="transmembrane region" description="Helical" evidence="6">
    <location>
        <begin position="169"/>
        <end position="187"/>
    </location>
</feature>
<evidence type="ECO:0000256" key="3">
    <source>
        <dbReference type="ARBA" id="ARBA00022989"/>
    </source>
</evidence>
<accession>C3YMV7</accession>
<dbReference type="GO" id="GO:0016020">
    <property type="term" value="C:membrane"/>
    <property type="evidence" value="ECO:0007669"/>
    <property type="project" value="UniProtKB-SubCell"/>
</dbReference>
<evidence type="ECO:0000313" key="8">
    <source>
        <dbReference type="EMBL" id="EEN58448.1"/>
    </source>
</evidence>
<sequence>MALELTYILTTTYSFILSLIIFLVVAPALLPRLFKPYQFLPRVKQFIVKDAFLSFCLATTVGLRAWYIYIFAADQIPHDVIWHDSPLVRHTLAIYTGYVTAALVLMLTHNIGQMSSKLHHFFSTYTGFVAMTYPCLMYCANNVLMMELSNPFVNMRMMLKVVGYEKTTAYVWNGLAMLVTFFIARCVSTTIGTLRFLHLALAHPQFWDLPLCIHTCVVMETSREYINAGWYVDGDVRATRLDSYGIPFRDVHYFSSNEISKDLERIKFESSSANHRLPRHDIDYACAQLGPPLYTFIIRYQEGIMYSLYPSPGGVNCKQSRLVGMFPQNPLVTNFQFIGNDVIDGIRVGHFRSEFFLFTLDYFFNNATGLPSALLVNAANNTFLTFDEGQVSSDVFQPPPGVTCHGP</sequence>
<dbReference type="InParanoid" id="C3YMV7"/>
<protein>
    <recommendedName>
        <fullName evidence="7">TLC domain-containing protein</fullName>
    </recommendedName>
</protein>
<name>C3YMV7_BRAFL</name>
<keyword evidence="3 6" id="KW-1133">Transmembrane helix</keyword>
<dbReference type="Pfam" id="PF03798">
    <property type="entry name" value="TRAM_LAG1_CLN8"/>
    <property type="match status" value="1"/>
</dbReference>
<organism>
    <name type="scientific">Branchiostoma floridae</name>
    <name type="common">Florida lancelet</name>
    <name type="synonym">Amphioxus</name>
    <dbReference type="NCBI Taxonomy" id="7739"/>
    <lineage>
        <taxon>Eukaryota</taxon>
        <taxon>Metazoa</taxon>
        <taxon>Chordata</taxon>
        <taxon>Cephalochordata</taxon>
        <taxon>Leptocardii</taxon>
        <taxon>Amphioxiformes</taxon>
        <taxon>Branchiostomatidae</taxon>
        <taxon>Branchiostoma</taxon>
    </lineage>
</organism>
<reference evidence="8" key="1">
    <citation type="journal article" date="2008" name="Nature">
        <title>The amphioxus genome and the evolution of the chordate karyotype.</title>
        <authorList>
            <consortium name="US DOE Joint Genome Institute (JGI-PGF)"/>
            <person name="Putnam N.H."/>
            <person name="Butts T."/>
            <person name="Ferrier D.E.K."/>
            <person name="Furlong R.F."/>
            <person name="Hellsten U."/>
            <person name="Kawashima T."/>
            <person name="Robinson-Rechavi M."/>
            <person name="Shoguchi E."/>
            <person name="Terry A."/>
            <person name="Yu J.-K."/>
            <person name="Benito-Gutierrez E.L."/>
            <person name="Dubchak I."/>
            <person name="Garcia-Fernandez J."/>
            <person name="Gibson-Brown J.J."/>
            <person name="Grigoriev I.V."/>
            <person name="Horton A.C."/>
            <person name="de Jong P.J."/>
            <person name="Jurka J."/>
            <person name="Kapitonov V.V."/>
            <person name="Kohara Y."/>
            <person name="Kuroki Y."/>
            <person name="Lindquist E."/>
            <person name="Lucas S."/>
            <person name="Osoegawa K."/>
            <person name="Pennacchio L.A."/>
            <person name="Salamov A.A."/>
            <person name="Satou Y."/>
            <person name="Sauka-Spengler T."/>
            <person name="Schmutz J."/>
            <person name="Shin-I T."/>
            <person name="Toyoda A."/>
            <person name="Bronner-Fraser M."/>
            <person name="Fujiyama A."/>
            <person name="Holland L.Z."/>
            <person name="Holland P.W.H."/>
            <person name="Satoh N."/>
            <person name="Rokhsar D.S."/>
        </authorList>
    </citation>
    <scope>NUCLEOTIDE SEQUENCE [LARGE SCALE GENOMIC DNA]</scope>
    <source>
        <strain evidence="8">S238N-H82</strain>
        <tissue evidence="8">Testes</tissue>
    </source>
</reference>
<feature type="transmembrane region" description="Helical" evidence="6">
    <location>
        <begin position="6"/>
        <end position="30"/>
    </location>
</feature>
<proteinExistence type="predicted"/>
<keyword evidence="2 5" id="KW-0812">Transmembrane</keyword>
<comment type="subcellular location">
    <subcellularLocation>
        <location evidence="1">Membrane</location>
        <topology evidence="1">Multi-pass membrane protein</topology>
    </subcellularLocation>
</comment>
<gene>
    <name evidence="8" type="ORF">BRAFLDRAFT_63473</name>
</gene>
<dbReference type="PANTHER" id="PTHR13439:SF0">
    <property type="entry name" value="TOPOISOMERASE I DAMAGE AFFECTED PROTEIN 4"/>
    <property type="match status" value="1"/>
</dbReference>
<evidence type="ECO:0000256" key="1">
    <source>
        <dbReference type="ARBA" id="ARBA00004141"/>
    </source>
</evidence>
<dbReference type="PANTHER" id="PTHR13439">
    <property type="entry name" value="CT120 PROTEIN"/>
    <property type="match status" value="1"/>
</dbReference>
<keyword evidence="4 5" id="KW-0472">Membrane</keyword>
<dbReference type="eggNOG" id="KOG4561">
    <property type="taxonomic scope" value="Eukaryota"/>
</dbReference>
<evidence type="ECO:0000256" key="2">
    <source>
        <dbReference type="ARBA" id="ARBA00022692"/>
    </source>
</evidence>
<feature type="transmembrane region" description="Helical" evidence="6">
    <location>
        <begin position="51"/>
        <end position="72"/>
    </location>
</feature>
<feature type="domain" description="TLC" evidence="7">
    <location>
        <begin position="43"/>
        <end position="220"/>
    </location>
</feature>
<dbReference type="EMBL" id="GG666531">
    <property type="protein sequence ID" value="EEN58448.1"/>
    <property type="molecule type" value="Genomic_DNA"/>
</dbReference>
<evidence type="ECO:0000259" key="7">
    <source>
        <dbReference type="PROSITE" id="PS50922"/>
    </source>
</evidence>
<feature type="transmembrane region" description="Helical" evidence="6">
    <location>
        <begin position="92"/>
        <end position="112"/>
    </location>
</feature>
<dbReference type="InterPro" id="IPR050846">
    <property type="entry name" value="TLCD"/>
</dbReference>
<dbReference type="AlphaFoldDB" id="C3YMV7"/>
<feature type="transmembrane region" description="Helical" evidence="6">
    <location>
        <begin position="124"/>
        <end position="149"/>
    </location>
</feature>
<evidence type="ECO:0000256" key="5">
    <source>
        <dbReference type="PROSITE-ProRule" id="PRU00205"/>
    </source>
</evidence>
<evidence type="ECO:0000256" key="4">
    <source>
        <dbReference type="ARBA" id="ARBA00023136"/>
    </source>
</evidence>
<dbReference type="PROSITE" id="PS50922">
    <property type="entry name" value="TLC"/>
    <property type="match status" value="1"/>
</dbReference>
<dbReference type="InterPro" id="IPR006634">
    <property type="entry name" value="TLC-dom"/>
</dbReference>
<evidence type="ECO:0000256" key="6">
    <source>
        <dbReference type="SAM" id="Phobius"/>
    </source>
</evidence>